<dbReference type="InterPro" id="IPR051786">
    <property type="entry name" value="ASN_synthetase/amidase"/>
</dbReference>
<dbReference type="InterPro" id="IPR017932">
    <property type="entry name" value="GATase_2_dom"/>
</dbReference>
<evidence type="ECO:0000256" key="9">
    <source>
        <dbReference type="PIRSR" id="PIRSR001589-2"/>
    </source>
</evidence>
<dbReference type="Gene3D" id="3.40.50.620">
    <property type="entry name" value="HUPs"/>
    <property type="match status" value="1"/>
</dbReference>
<dbReference type="InterPro" id="IPR033738">
    <property type="entry name" value="AsnB_N"/>
</dbReference>
<dbReference type="SUPFAM" id="SSF52402">
    <property type="entry name" value="Adenine nucleotide alpha hydrolases-like"/>
    <property type="match status" value="1"/>
</dbReference>
<dbReference type="InterPro" id="IPR006426">
    <property type="entry name" value="Asn_synth_AEB"/>
</dbReference>
<keyword evidence="13" id="KW-1185">Reference proteome</keyword>
<comment type="similarity">
    <text evidence="2">Belongs to the asparagine synthetase family.</text>
</comment>
<dbReference type="InterPro" id="IPR029055">
    <property type="entry name" value="Ntn_hydrolases_N"/>
</dbReference>
<dbReference type="Gene3D" id="3.60.20.10">
    <property type="entry name" value="Glutamine Phosphoribosylpyrophosphate, subunit 1, domain 1"/>
    <property type="match status" value="1"/>
</dbReference>
<comment type="caution">
    <text evidence="12">The sequence shown here is derived from an EMBL/GenBank/DDBJ whole genome shotgun (WGS) entry which is preliminary data.</text>
</comment>
<dbReference type="Pfam" id="PF00733">
    <property type="entry name" value="Asn_synthase"/>
    <property type="match status" value="1"/>
</dbReference>
<dbReference type="GO" id="GO:0005829">
    <property type="term" value="C:cytosol"/>
    <property type="evidence" value="ECO:0007669"/>
    <property type="project" value="TreeGrafter"/>
</dbReference>
<dbReference type="RefSeq" id="WP_114436744.1">
    <property type="nucleotide sequence ID" value="NZ_QPIZ01000007.1"/>
</dbReference>
<feature type="site" description="Important for beta-aspartyl-AMP intermediate formation" evidence="10">
    <location>
        <position position="367"/>
    </location>
</feature>
<dbReference type="AlphaFoldDB" id="A0A368VAN6"/>
<dbReference type="InterPro" id="IPR014729">
    <property type="entry name" value="Rossmann-like_a/b/a_fold"/>
</dbReference>
<feature type="binding site" evidence="9">
    <location>
        <begin position="365"/>
        <end position="366"/>
    </location>
    <ligand>
        <name>ATP</name>
        <dbReference type="ChEBI" id="CHEBI:30616"/>
    </ligand>
</feature>
<feature type="binding site" evidence="9">
    <location>
        <position position="292"/>
    </location>
    <ligand>
        <name>ATP</name>
        <dbReference type="ChEBI" id="CHEBI:30616"/>
    </ligand>
</feature>
<keyword evidence="4 9" id="KW-0547">Nucleotide-binding</keyword>
<reference evidence="12 13" key="1">
    <citation type="submission" date="2018-07" db="EMBL/GenBank/DDBJ databases">
        <title>Freshwater and sediment microbial communities from various areas in North America, analyzing microbe dynamics in response to fracking.</title>
        <authorList>
            <person name="Lamendella R."/>
        </authorList>
    </citation>
    <scope>NUCLEOTIDE SEQUENCE [LARGE SCALE GENOMIC DNA]</scope>
    <source>
        <strain evidence="12 13">160A</strain>
    </source>
</reference>
<comment type="pathway">
    <text evidence="1">Amino-acid biosynthesis; L-asparagine biosynthesis; L-asparagine from L-aspartate (L-Gln route): step 1/1.</text>
</comment>
<dbReference type="PANTHER" id="PTHR43284:SF1">
    <property type="entry name" value="ASPARAGINE SYNTHETASE"/>
    <property type="match status" value="1"/>
</dbReference>
<evidence type="ECO:0000313" key="12">
    <source>
        <dbReference type="EMBL" id="RCW36724.1"/>
    </source>
</evidence>
<dbReference type="CDD" id="cd01991">
    <property type="entry name" value="Asn_synthase_B_C"/>
    <property type="match status" value="1"/>
</dbReference>
<keyword evidence="8" id="KW-0028">Amino-acid biosynthesis</keyword>
<sequence>MCRVFGEFSFKGETTPLTDFKKLNALSKSGGPDATGFWEDGVCRFGFNRLAILDTSDKGNQPVESPGGRFVMVFNGEVYNFKDLQKKYGISDSSLRSGADTEVLAHLIDLVSVEDFAKELDGMFAIAIWDKKMKILHLVRDFAGIKPLHYGKNNRGVVFASQFNQIAQHEWFCNEGINPEVLELYLKRHYIPPPYGLYNQTFQVMPGEVVSIFTSGKVQQSRYWELPRFSKSTIFSEKEALEYIDQELERAVKAQMISDVPLGAFLSGGIDSPLICKYAEKHSNGALKTFTIGSDSKVHDESFIARQFLSKLEAQAHIELMDSKYASGIMDEVMDGLGEPLADFSIIPTYLVSKLASSTVKVALSGDGGDELFFGYERFASVAKNRSFQYWPNLLKYGLYGADKVLSGGSNINAGVLQKSHGMAHQGLHSRTETKHFHKIQERGTISTVYPEYDYGRMKDEESLIQQMRYSEFYDMMQKTLRKTDAASMANSLEVRVPFLQKSFIEASLKIDYSLSYGRNRKKELLRLLLKKHYPGIELDNKKRGFSIPLGKWIREDLKTGFEEVLMDRSLCQTFGFKREGIASILNEHNIQGKDNKWIIFTLFSLFKWQENQKK</sequence>
<dbReference type="PIRSF" id="PIRSF001589">
    <property type="entry name" value="Asn_synthetase_glu-h"/>
    <property type="match status" value="1"/>
</dbReference>
<evidence type="ECO:0000256" key="4">
    <source>
        <dbReference type="ARBA" id="ARBA00022741"/>
    </source>
</evidence>
<feature type="domain" description="Glutamine amidotransferase type-2" evidence="11">
    <location>
        <begin position="2"/>
        <end position="215"/>
    </location>
</feature>
<protein>
    <recommendedName>
        <fullName evidence="3">asparagine synthase (glutamine-hydrolyzing)</fullName>
        <ecNumber evidence="3">6.3.5.4</ecNumber>
    </recommendedName>
</protein>
<keyword evidence="6 8" id="KW-0315">Glutamine amidotransferase</keyword>
<dbReference type="GO" id="GO:0006529">
    <property type="term" value="P:asparagine biosynthetic process"/>
    <property type="evidence" value="ECO:0007669"/>
    <property type="project" value="UniProtKB-KW"/>
</dbReference>
<evidence type="ECO:0000256" key="8">
    <source>
        <dbReference type="PIRSR" id="PIRSR001589-1"/>
    </source>
</evidence>
<evidence type="ECO:0000256" key="3">
    <source>
        <dbReference type="ARBA" id="ARBA00012737"/>
    </source>
</evidence>
<evidence type="ECO:0000256" key="5">
    <source>
        <dbReference type="ARBA" id="ARBA00022840"/>
    </source>
</evidence>
<keyword evidence="5 9" id="KW-0067">ATP-binding</keyword>
<evidence type="ECO:0000256" key="6">
    <source>
        <dbReference type="ARBA" id="ARBA00022962"/>
    </source>
</evidence>
<evidence type="ECO:0000259" key="11">
    <source>
        <dbReference type="PROSITE" id="PS51278"/>
    </source>
</evidence>
<dbReference type="Proteomes" id="UP000252733">
    <property type="component" value="Unassembled WGS sequence"/>
</dbReference>
<dbReference type="GO" id="GO:0004066">
    <property type="term" value="F:asparagine synthase (glutamine-hydrolyzing) activity"/>
    <property type="evidence" value="ECO:0007669"/>
    <property type="project" value="UniProtKB-EC"/>
</dbReference>
<comment type="catalytic activity">
    <reaction evidence="7">
        <text>L-aspartate + L-glutamine + ATP + H2O = L-asparagine + L-glutamate + AMP + diphosphate + H(+)</text>
        <dbReference type="Rhea" id="RHEA:12228"/>
        <dbReference type="ChEBI" id="CHEBI:15377"/>
        <dbReference type="ChEBI" id="CHEBI:15378"/>
        <dbReference type="ChEBI" id="CHEBI:29985"/>
        <dbReference type="ChEBI" id="CHEBI:29991"/>
        <dbReference type="ChEBI" id="CHEBI:30616"/>
        <dbReference type="ChEBI" id="CHEBI:33019"/>
        <dbReference type="ChEBI" id="CHEBI:58048"/>
        <dbReference type="ChEBI" id="CHEBI:58359"/>
        <dbReference type="ChEBI" id="CHEBI:456215"/>
        <dbReference type="EC" id="6.3.5.4"/>
    </reaction>
</comment>
<keyword evidence="8" id="KW-0061">Asparagine biosynthesis</keyword>
<evidence type="ECO:0000256" key="1">
    <source>
        <dbReference type="ARBA" id="ARBA00005187"/>
    </source>
</evidence>
<dbReference type="EC" id="6.3.5.4" evidence="3"/>
<evidence type="ECO:0000256" key="10">
    <source>
        <dbReference type="PIRSR" id="PIRSR001589-3"/>
    </source>
</evidence>
<evidence type="ECO:0000256" key="7">
    <source>
        <dbReference type="ARBA" id="ARBA00048741"/>
    </source>
</evidence>
<evidence type="ECO:0000256" key="2">
    <source>
        <dbReference type="ARBA" id="ARBA00005752"/>
    </source>
</evidence>
<dbReference type="CDD" id="cd00712">
    <property type="entry name" value="AsnB"/>
    <property type="match status" value="1"/>
</dbReference>
<dbReference type="PROSITE" id="PS51278">
    <property type="entry name" value="GATASE_TYPE_2"/>
    <property type="match status" value="1"/>
</dbReference>
<dbReference type="NCBIfam" id="TIGR01536">
    <property type="entry name" value="asn_synth_AEB"/>
    <property type="match status" value="1"/>
</dbReference>
<feature type="binding site" evidence="9">
    <location>
        <position position="100"/>
    </location>
    <ligand>
        <name>L-glutamine</name>
        <dbReference type="ChEBI" id="CHEBI:58359"/>
    </ligand>
</feature>
<evidence type="ECO:0000313" key="13">
    <source>
        <dbReference type="Proteomes" id="UP000252733"/>
    </source>
</evidence>
<dbReference type="InterPro" id="IPR001962">
    <property type="entry name" value="Asn_synthase"/>
</dbReference>
<dbReference type="SUPFAM" id="SSF56235">
    <property type="entry name" value="N-terminal nucleophile aminohydrolases (Ntn hydrolases)"/>
    <property type="match status" value="1"/>
</dbReference>
<dbReference type="EMBL" id="QPIZ01000007">
    <property type="protein sequence ID" value="RCW36724.1"/>
    <property type="molecule type" value="Genomic_DNA"/>
</dbReference>
<proteinExistence type="inferred from homology"/>
<feature type="active site" description="For GATase activity" evidence="8">
    <location>
        <position position="2"/>
    </location>
</feature>
<dbReference type="Pfam" id="PF13537">
    <property type="entry name" value="GATase_7"/>
    <property type="match status" value="1"/>
</dbReference>
<accession>A0A368VAN6</accession>
<name>A0A368VAN6_9BACT</name>
<dbReference type="PANTHER" id="PTHR43284">
    <property type="entry name" value="ASPARAGINE SYNTHETASE (GLUTAMINE-HYDROLYZING)"/>
    <property type="match status" value="1"/>
</dbReference>
<dbReference type="GO" id="GO:0005524">
    <property type="term" value="F:ATP binding"/>
    <property type="evidence" value="ECO:0007669"/>
    <property type="project" value="UniProtKB-KW"/>
</dbReference>
<gene>
    <name evidence="12" type="ORF">DFO77_10714</name>
</gene>
<organism evidence="12 13">
    <name type="scientific">Marinilabilia salmonicolor</name>
    <dbReference type="NCBI Taxonomy" id="989"/>
    <lineage>
        <taxon>Bacteria</taxon>
        <taxon>Pseudomonadati</taxon>
        <taxon>Bacteroidota</taxon>
        <taxon>Bacteroidia</taxon>
        <taxon>Marinilabiliales</taxon>
        <taxon>Marinilabiliaceae</taxon>
        <taxon>Marinilabilia</taxon>
    </lineage>
</organism>